<dbReference type="EMBL" id="JAQNDK010000001">
    <property type="protein sequence ID" value="MDC0676829.1"/>
    <property type="molecule type" value="Genomic_DNA"/>
</dbReference>
<protein>
    <submittedName>
        <fullName evidence="2">Uncharacterized protein</fullName>
    </submittedName>
</protein>
<proteinExistence type="predicted"/>
<accession>A0ABT5BTF8</accession>
<name>A0ABT5BTF8_9BACT</name>
<reference evidence="2 3" key="1">
    <citation type="submission" date="2023-01" db="EMBL/GenBank/DDBJ databases">
        <title>Minimal conservation of predation-associated metabolite biosynthetic gene clusters underscores biosynthetic potential of Myxococcota including descriptions for ten novel species: Archangium lansinium sp. nov., Myxococcus landrumus sp. nov., Nannocystis bai.</title>
        <authorList>
            <person name="Ahearne A."/>
            <person name="Stevens C."/>
            <person name="Dowd S."/>
        </authorList>
    </citation>
    <scope>NUCLEOTIDE SEQUENCE [LARGE SCALE GENOMIC DNA]</scope>
    <source>
        <strain evidence="2 3">WIWO2</strain>
    </source>
</reference>
<keyword evidence="3" id="KW-1185">Reference proteome</keyword>
<gene>
    <name evidence="2" type="ORF">POL72_03685</name>
</gene>
<organism evidence="2 3">
    <name type="scientific">Sorangium atrum</name>
    <dbReference type="NCBI Taxonomy" id="2995308"/>
    <lineage>
        <taxon>Bacteria</taxon>
        <taxon>Pseudomonadati</taxon>
        <taxon>Myxococcota</taxon>
        <taxon>Polyangia</taxon>
        <taxon>Polyangiales</taxon>
        <taxon>Polyangiaceae</taxon>
        <taxon>Sorangium</taxon>
    </lineage>
</organism>
<comment type="caution">
    <text evidence="2">The sequence shown here is derived from an EMBL/GenBank/DDBJ whole genome shotgun (WGS) entry which is preliminary data.</text>
</comment>
<evidence type="ECO:0000313" key="3">
    <source>
        <dbReference type="Proteomes" id="UP001217485"/>
    </source>
</evidence>
<dbReference type="Proteomes" id="UP001217485">
    <property type="component" value="Unassembled WGS sequence"/>
</dbReference>
<sequence>MAASSGGAGGEGATTATGAGGEEGEGGGGEITPVMPDIHPEVFGTFDTSELTVFAFSQVEVNEADPQVLELAPDMVPRAWQRWRDTGIEADDYDAEYLASCRERGVRFVAGSTASILFDDEVDSDEQFREQTTRNAAGELVAHDQIVPGAHRSSMASPSYRARLVEIGKLQIDLGVDGLNFDEINGGYGGAEYDGNEGFDDHHVADFGNYLCRKHGGRPDGWQQGFDLLPEDGLDCGGAPETAGRGFDFRGYLQRVNATAKPFDSGNELLVEEWGRTVGNRPDPQVGTFVEIYPALVYWQEVVLELRRYAREQHGREIFISSNGIVPFVDMQSVGLYDWNIDGDGPRGMNWVPVVEGHLDGTVSFQTALRGLKARSKRVQALVGGKEVPLMLFLDWPNDMMNRYYGLPLEERKDYFRVYAAEAYANGLYFALPLHTTTDESTATALEMMEFFARFRDFYKSHEGLYHGATDLAGPVTLSFEECASAEQPEACAGEKKMSHNLVRLADGRTVLHVINHEYSAGVVEQEGVTVSFPVDASPTQVTAASIDFEEDRAVPFSYEDGVVTAQIGALPASVAIVAE</sequence>
<feature type="region of interest" description="Disordered" evidence="1">
    <location>
        <begin position="1"/>
        <end position="37"/>
    </location>
</feature>
<evidence type="ECO:0000256" key="1">
    <source>
        <dbReference type="SAM" id="MobiDB-lite"/>
    </source>
</evidence>
<evidence type="ECO:0000313" key="2">
    <source>
        <dbReference type="EMBL" id="MDC0676829.1"/>
    </source>
</evidence>
<dbReference type="RefSeq" id="WP_272093603.1">
    <property type="nucleotide sequence ID" value="NZ_JAQNDK010000001.1"/>
</dbReference>
<feature type="compositionally biased region" description="Gly residues" evidence="1">
    <location>
        <begin position="1"/>
        <end position="30"/>
    </location>
</feature>